<evidence type="ECO:0000256" key="1">
    <source>
        <dbReference type="SAM" id="Phobius"/>
    </source>
</evidence>
<accession>A0A6J6UAT1</accession>
<keyword evidence="1" id="KW-1133">Transmembrane helix</keyword>
<dbReference type="EMBL" id="CAEZZG010000010">
    <property type="protein sequence ID" value="CAB4756268.1"/>
    <property type="molecule type" value="Genomic_DNA"/>
</dbReference>
<dbReference type="AlphaFoldDB" id="A0A6J6UAT1"/>
<keyword evidence="1" id="KW-0472">Membrane</keyword>
<protein>
    <submittedName>
        <fullName evidence="2">Unannotated protein</fullName>
    </submittedName>
</protein>
<organism evidence="2">
    <name type="scientific">freshwater metagenome</name>
    <dbReference type="NCBI Taxonomy" id="449393"/>
    <lineage>
        <taxon>unclassified sequences</taxon>
        <taxon>metagenomes</taxon>
        <taxon>ecological metagenomes</taxon>
    </lineage>
</organism>
<reference evidence="2" key="1">
    <citation type="submission" date="2020-05" db="EMBL/GenBank/DDBJ databases">
        <authorList>
            <person name="Chiriac C."/>
            <person name="Salcher M."/>
            <person name="Ghai R."/>
            <person name="Kavagutti S V."/>
        </authorList>
    </citation>
    <scope>NUCLEOTIDE SEQUENCE</scope>
</reference>
<name>A0A6J6UAT1_9ZZZZ</name>
<gene>
    <name evidence="2" type="ORF">UFOPK2844_00776</name>
</gene>
<proteinExistence type="predicted"/>
<evidence type="ECO:0000313" key="2">
    <source>
        <dbReference type="EMBL" id="CAB4756268.1"/>
    </source>
</evidence>
<feature type="transmembrane region" description="Helical" evidence="1">
    <location>
        <begin position="42"/>
        <end position="63"/>
    </location>
</feature>
<sequence length="70" mass="8118">MNKTRIALLVLTFISAMAYQPNWVYENFWSKADFYDSIPFTVPFLVFLIIYSSITTGLVELGIRLIKKHA</sequence>
<keyword evidence="1" id="KW-0812">Transmembrane</keyword>